<dbReference type="InterPro" id="IPR017853">
    <property type="entry name" value="GH"/>
</dbReference>
<dbReference type="EMBL" id="DVOL01000079">
    <property type="protein sequence ID" value="HIV11130.1"/>
    <property type="molecule type" value="Genomic_DNA"/>
</dbReference>
<dbReference type="SUPFAM" id="SSF51445">
    <property type="entry name" value="(Trans)glycosidases"/>
    <property type="match status" value="1"/>
</dbReference>
<dbReference type="AlphaFoldDB" id="A0A9D1NQT6"/>
<dbReference type="PANTHER" id="PTHR31297">
    <property type="entry name" value="GLUCAN ENDO-1,6-BETA-GLUCOSIDASE B"/>
    <property type="match status" value="1"/>
</dbReference>
<dbReference type="InterPro" id="IPR001547">
    <property type="entry name" value="Glyco_hydro_5"/>
</dbReference>
<keyword evidence="2 7" id="KW-0378">Hydrolase</keyword>
<evidence type="ECO:0000313" key="11">
    <source>
        <dbReference type="Proteomes" id="UP000823960"/>
    </source>
</evidence>
<dbReference type="GO" id="GO:0009986">
    <property type="term" value="C:cell surface"/>
    <property type="evidence" value="ECO:0007669"/>
    <property type="project" value="TreeGrafter"/>
</dbReference>
<evidence type="ECO:0000256" key="3">
    <source>
        <dbReference type="ARBA" id="ARBA00023001"/>
    </source>
</evidence>
<name>A0A9D1NQT6_9FIRM</name>
<dbReference type="GO" id="GO:0005576">
    <property type="term" value="C:extracellular region"/>
    <property type="evidence" value="ECO:0007669"/>
    <property type="project" value="TreeGrafter"/>
</dbReference>
<keyword evidence="8" id="KW-0732">Signal</keyword>
<evidence type="ECO:0000256" key="4">
    <source>
        <dbReference type="ARBA" id="ARBA00023277"/>
    </source>
</evidence>
<dbReference type="GO" id="GO:0030245">
    <property type="term" value="P:cellulose catabolic process"/>
    <property type="evidence" value="ECO:0007669"/>
    <property type="project" value="UniProtKB-KW"/>
</dbReference>
<dbReference type="PANTHER" id="PTHR31297:SF41">
    <property type="entry name" value="ENDOGLUCANASE, PUTATIVE (AFU_ORTHOLOGUE AFUA_5G01830)-RELATED"/>
    <property type="match status" value="1"/>
</dbReference>
<evidence type="ECO:0000256" key="6">
    <source>
        <dbReference type="ARBA" id="ARBA00023326"/>
    </source>
</evidence>
<evidence type="ECO:0000256" key="7">
    <source>
        <dbReference type="RuleBase" id="RU361153"/>
    </source>
</evidence>
<comment type="caution">
    <text evidence="10">The sequence shown here is derived from an EMBL/GenBank/DDBJ whole genome shotgun (WGS) entry which is preliminary data.</text>
</comment>
<sequence length="380" mass="42655">MKRVFAVIFSIVMALGLLSSCSDSGTDGLSHKDPESAGSEYTEEELIEAMGLGWNLGNTLDAPEGETSWGQPETTREMIDALKELGFNTIRIPTSWGQHNSGAPDYIIDEEWMDRVNTIVDWALDNDMFVILNSHHDNDFYFPSGEHTEESVNYITKIWTQIAERFKDYDQHLIFEPMNEPRLTGTQYEWNFDASSPECLEAESCIRQCNQACVDVVRASGGKNADRYILASTYCGSPYSALSDAYSLPEDPSNKLMLSIHAYTPYDLAMNKSLAINEFTDASKASIDDFMDKIYNKFVANGVHAVITECGCTNKGNDEDRRAWGEYFVSKAKSCGMACVVWDNAHIDLGEECFGLFDRYNLKVYDESLAYYEGMLAGLK</sequence>
<feature type="domain" description="Glycoside hydrolase family 5" evidence="9">
    <location>
        <begin position="63"/>
        <end position="344"/>
    </location>
</feature>
<protein>
    <submittedName>
        <fullName evidence="10">Glycoside hydrolase family 5 protein</fullName>
    </submittedName>
</protein>
<feature type="chain" id="PRO_5039073741" evidence="8">
    <location>
        <begin position="25"/>
        <end position="380"/>
    </location>
</feature>
<dbReference type="Proteomes" id="UP000823960">
    <property type="component" value="Unassembled WGS sequence"/>
</dbReference>
<dbReference type="Gene3D" id="3.20.20.80">
    <property type="entry name" value="Glycosidases"/>
    <property type="match status" value="1"/>
</dbReference>
<comment type="similarity">
    <text evidence="1 7">Belongs to the glycosyl hydrolase 5 (cellulase A) family.</text>
</comment>
<evidence type="ECO:0000256" key="2">
    <source>
        <dbReference type="ARBA" id="ARBA00022801"/>
    </source>
</evidence>
<accession>A0A9D1NQT6</accession>
<dbReference type="GO" id="GO:0008422">
    <property type="term" value="F:beta-glucosidase activity"/>
    <property type="evidence" value="ECO:0007669"/>
    <property type="project" value="TreeGrafter"/>
</dbReference>
<keyword evidence="6" id="KW-0624">Polysaccharide degradation</keyword>
<dbReference type="InterPro" id="IPR050386">
    <property type="entry name" value="Glycosyl_hydrolase_5"/>
</dbReference>
<proteinExistence type="inferred from homology"/>
<evidence type="ECO:0000313" key="10">
    <source>
        <dbReference type="EMBL" id="HIV11130.1"/>
    </source>
</evidence>
<feature type="signal peptide" evidence="8">
    <location>
        <begin position="1"/>
        <end position="24"/>
    </location>
</feature>
<keyword evidence="3" id="KW-0136">Cellulose degradation</keyword>
<evidence type="ECO:0000256" key="8">
    <source>
        <dbReference type="SAM" id="SignalP"/>
    </source>
</evidence>
<keyword evidence="5 7" id="KW-0326">Glycosidase</keyword>
<evidence type="ECO:0000256" key="1">
    <source>
        <dbReference type="ARBA" id="ARBA00005641"/>
    </source>
</evidence>
<reference evidence="10" key="1">
    <citation type="submission" date="2020-10" db="EMBL/GenBank/DDBJ databases">
        <authorList>
            <person name="Gilroy R."/>
        </authorList>
    </citation>
    <scope>NUCLEOTIDE SEQUENCE</scope>
    <source>
        <strain evidence="10">1370</strain>
    </source>
</reference>
<dbReference type="PROSITE" id="PS51257">
    <property type="entry name" value="PROKAR_LIPOPROTEIN"/>
    <property type="match status" value="1"/>
</dbReference>
<dbReference type="Pfam" id="PF00150">
    <property type="entry name" value="Cellulase"/>
    <property type="match status" value="1"/>
</dbReference>
<keyword evidence="4" id="KW-0119">Carbohydrate metabolism</keyword>
<gene>
    <name evidence="10" type="ORF">IAD28_05510</name>
</gene>
<organism evidence="10 11">
    <name type="scientific">Candidatus Faeciplasma avium</name>
    <dbReference type="NCBI Taxonomy" id="2840798"/>
    <lineage>
        <taxon>Bacteria</taxon>
        <taxon>Bacillati</taxon>
        <taxon>Bacillota</taxon>
        <taxon>Clostridia</taxon>
        <taxon>Eubacteriales</taxon>
        <taxon>Oscillospiraceae</taxon>
        <taxon>Oscillospiraceae incertae sedis</taxon>
        <taxon>Candidatus Faeciplasma</taxon>
    </lineage>
</organism>
<reference evidence="10" key="2">
    <citation type="journal article" date="2021" name="PeerJ">
        <title>Extensive microbial diversity within the chicken gut microbiome revealed by metagenomics and culture.</title>
        <authorList>
            <person name="Gilroy R."/>
            <person name="Ravi A."/>
            <person name="Getino M."/>
            <person name="Pursley I."/>
            <person name="Horton D.L."/>
            <person name="Alikhan N.F."/>
            <person name="Baker D."/>
            <person name="Gharbi K."/>
            <person name="Hall N."/>
            <person name="Watson M."/>
            <person name="Adriaenssens E.M."/>
            <person name="Foster-Nyarko E."/>
            <person name="Jarju S."/>
            <person name="Secka A."/>
            <person name="Antonio M."/>
            <person name="Oren A."/>
            <person name="Chaudhuri R.R."/>
            <person name="La Ragione R."/>
            <person name="Hildebrand F."/>
            <person name="Pallen M.J."/>
        </authorList>
    </citation>
    <scope>NUCLEOTIDE SEQUENCE</scope>
    <source>
        <strain evidence="10">1370</strain>
    </source>
</reference>
<evidence type="ECO:0000259" key="9">
    <source>
        <dbReference type="Pfam" id="PF00150"/>
    </source>
</evidence>
<evidence type="ECO:0000256" key="5">
    <source>
        <dbReference type="ARBA" id="ARBA00023295"/>
    </source>
</evidence>